<dbReference type="Gene3D" id="3.40.710.10">
    <property type="entry name" value="DD-peptidase/beta-lactamase superfamily"/>
    <property type="match status" value="1"/>
</dbReference>
<dbReference type="EMBL" id="CP047418">
    <property type="protein sequence ID" value="QLL78222.1"/>
    <property type="molecule type" value="Genomic_DNA"/>
</dbReference>
<dbReference type="SUPFAM" id="SSF56601">
    <property type="entry name" value="beta-lactamase/transpeptidase-like"/>
    <property type="match status" value="1"/>
</dbReference>
<dbReference type="Pfam" id="PF00144">
    <property type="entry name" value="Beta-lactamase"/>
    <property type="match status" value="1"/>
</dbReference>
<proteinExistence type="predicted"/>
<evidence type="ECO:0000313" key="4">
    <source>
        <dbReference type="Proteomes" id="UP000510886"/>
    </source>
</evidence>
<dbReference type="AlphaFoldDB" id="A0A7H9ELR1"/>
<sequence>MSPLFTYQGVMGLFNPQTTQYLHDFVTAGVVPGMSYAMIQDGKVQTAVWGQAQLVPHTEPLRPGMLYDVASLTKVIGTTTVILELMAAGQVDIDVPVQKYLPRFRDRRVTLRHLLTHTSNLQGYIPHRDELTADQLITALYDELKVGDGFGHRMVYADVGLILAGQVIERIYHMPVQEVITQRVLTPLQMTHSTFTPDPDQCVPTELSKKRGRLLRGEVHDPKAYTLKEHCGSAGLFANLDDMITFAQWVMDDRVPHPVLAPTLIDSLYQDWTPNHRLHRSLGWDLRYTPTGRPVLYHTGYTGTVLLVDKPNQSALIVLTNRVHPTADNYEFIRRREILVGKYLKEETSN</sequence>
<dbReference type="InterPro" id="IPR012338">
    <property type="entry name" value="Beta-lactam/transpept-like"/>
</dbReference>
<dbReference type="Proteomes" id="UP000510886">
    <property type="component" value="Chromosome"/>
</dbReference>
<accession>A0A7H9ELR1</accession>
<dbReference type="KEGG" id="lsw:GTO87_06150"/>
<organism evidence="3 4">
    <name type="scientific">Ligilactobacillus saerimneri</name>
    <dbReference type="NCBI Taxonomy" id="228229"/>
    <lineage>
        <taxon>Bacteria</taxon>
        <taxon>Bacillati</taxon>
        <taxon>Bacillota</taxon>
        <taxon>Bacilli</taxon>
        <taxon>Lactobacillales</taxon>
        <taxon>Lactobacillaceae</taxon>
        <taxon>Ligilactobacillus</taxon>
    </lineage>
</organism>
<dbReference type="GO" id="GO:0016787">
    <property type="term" value="F:hydrolase activity"/>
    <property type="evidence" value="ECO:0007669"/>
    <property type="project" value="UniProtKB-KW"/>
</dbReference>
<keyword evidence="1 3" id="KW-0378">Hydrolase</keyword>
<evidence type="ECO:0000256" key="1">
    <source>
        <dbReference type="ARBA" id="ARBA00022801"/>
    </source>
</evidence>
<protein>
    <submittedName>
        <fullName evidence="3">Serine hydrolase</fullName>
    </submittedName>
</protein>
<dbReference type="InterPro" id="IPR001466">
    <property type="entry name" value="Beta-lactam-related"/>
</dbReference>
<reference evidence="3 4" key="1">
    <citation type="submission" date="2020-01" db="EMBL/GenBank/DDBJ databases">
        <title>Complete and circular genome sequences of six lactobacillus isolates from horses.</title>
        <authorList>
            <person name="Hassan H.M."/>
        </authorList>
    </citation>
    <scope>NUCLEOTIDE SEQUENCE [LARGE SCALE GENOMIC DNA]</scope>
    <source>
        <strain evidence="3 4">1A</strain>
    </source>
</reference>
<dbReference type="PANTHER" id="PTHR43283:SF11">
    <property type="entry name" value="BETA-LACTAMASE-RELATED DOMAIN-CONTAINING PROTEIN"/>
    <property type="match status" value="1"/>
</dbReference>
<dbReference type="InterPro" id="IPR050789">
    <property type="entry name" value="Diverse_Enzym_Activities"/>
</dbReference>
<dbReference type="PANTHER" id="PTHR43283">
    <property type="entry name" value="BETA-LACTAMASE-RELATED"/>
    <property type="match status" value="1"/>
</dbReference>
<evidence type="ECO:0000313" key="3">
    <source>
        <dbReference type="EMBL" id="QLL78222.1"/>
    </source>
</evidence>
<evidence type="ECO:0000259" key="2">
    <source>
        <dbReference type="Pfam" id="PF00144"/>
    </source>
</evidence>
<gene>
    <name evidence="3" type="ORF">GTO87_06150</name>
</gene>
<feature type="domain" description="Beta-lactamase-related" evidence="2">
    <location>
        <begin position="21"/>
        <end position="336"/>
    </location>
</feature>
<name>A0A7H9ELR1_9LACO</name>